<organism evidence="3 4">
    <name type="scientific">Rathayibacter toxicus</name>
    <dbReference type="NCBI Taxonomy" id="145458"/>
    <lineage>
        <taxon>Bacteria</taxon>
        <taxon>Bacillati</taxon>
        <taxon>Actinomycetota</taxon>
        <taxon>Actinomycetes</taxon>
        <taxon>Micrococcales</taxon>
        <taxon>Microbacteriaceae</taxon>
        <taxon>Rathayibacter</taxon>
    </lineage>
</organism>
<dbReference type="GeneID" id="93668064"/>
<dbReference type="PROSITE" id="PS51257">
    <property type="entry name" value="PROKAR_LIPOPROTEIN"/>
    <property type="match status" value="1"/>
</dbReference>
<evidence type="ECO:0000313" key="4">
    <source>
        <dbReference type="Proteomes" id="UP000052979"/>
    </source>
</evidence>
<feature type="region of interest" description="Disordered" evidence="1">
    <location>
        <begin position="178"/>
        <end position="216"/>
    </location>
</feature>
<proteinExistence type="predicted"/>
<feature type="region of interest" description="Disordered" evidence="1">
    <location>
        <begin position="135"/>
        <end position="162"/>
    </location>
</feature>
<sequence length="216" mass="22494">MTLRITALPLRIVALSSTFLVGSFVLSGCSSDPNTPTADVAEASSVSSSSPLHDQYVIMNAFESQKMEYQQKFDTCLGGKMNGDSPDQKISDSQREAAKAACAAEVGQEPQPTPEQVSARRTVFQALIDCVKGKGHKMPDLDPSGNLPSDEIMNEYSKNDPTLEKDAKACIADLVGVSDTEGNGADSDGAVPEGAVPDGADQRAPDGAVQGGAGSK</sequence>
<dbReference type="PATRIC" id="fig|145458.8.peg.584"/>
<dbReference type="EMBL" id="LBFI01000024">
    <property type="protein sequence ID" value="KKM45996.1"/>
    <property type="molecule type" value="Genomic_DNA"/>
</dbReference>
<reference evidence="3 4" key="1">
    <citation type="submission" date="2015-04" db="EMBL/GenBank/DDBJ databases">
        <title>Draft genome sequence of Rathayibacter toxicus strain FH-142 (AKA 70134 or CS 32), a Western Australian isolate.</title>
        <authorList>
            <consortium name="Consortium for Microbial Forensics and Genomics (microFORGE)"/>
            <person name="Knight B.M."/>
            <person name="Roberts D.P."/>
            <person name="Lin D."/>
            <person name="Hari K."/>
            <person name="Fletcher J."/>
            <person name="Melcher U."/>
            <person name="Blagden T."/>
            <person name="Luster D.G."/>
            <person name="Sechler A.J."/>
            <person name="Schneider W.L."/>
            <person name="Winegar R.A."/>
        </authorList>
    </citation>
    <scope>NUCLEOTIDE SEQUENCE [LARGE SCALE GENOMIC DNA]</scope>
    <source>
        <strain evidence="3 4">FH142</strain>
    </source>
</reference>
<feature type="signal peptide" evidence="2">
    <location>
        <begin position="1"/>
        <end position="27"/>
    </location>
</feature>
<dbReference type="AlphaFoldDB" id="A0A0U1PTJ6"/>
<evidence type="ECO:0000256" key="1">
    <source>
        <dbReference type="SAM" id="MobiDB-lite"/>
    </source>
</evidence>
<accession>A0A0U1PTJ6</accession>
<dbReference type="Proteomes" id="UP000052979">
    <property type="component" value="Unassembled WGS sequence"/>
</dbReference>
<evidence type="ECO:0008006" key="5">
    <source>
        <dbReference type="Google" id="ProtNLM"/>
    </source>
</evidence>
<protein>
    <recommendedName>
        <fullName evidence="5">Lipoprotein</fullName>
    </recommendedName>
</protein>
<feature type="chain" id="PRO_5039294877" description="Lipoprotein" evidence="2">
    <location>
        <begin position="28"/>
        <end position="216"/>
    </location>
</feature>
<gene>
    <name evidence="3" type="ORF">VT73_02515</name>
</gene>
<keyword evidence="4" id="KW-1185">Reference proteome</keyword>
<dbReference type="STRING" id="145458.APU90_04990"/>
<evidence type="ECO:0000313" key="3">
    <source>
        <dbReference type="EMBL" id="KKM45996.1"/>
    </source>
</evidence>
<dbReference type="RefSeq" id="WP_046521603.1">
    <property type="nucleotide sequence ID" value="NZ_CP010848.1"/>
</dbReference>
<evidence type="ECO:0000256" key="2">
    <source>
        <dbReference type="SAM" id="SignalP"/>
    </source>
</evidence>
<keyword evidence="2" id="KW-0732">Signal</keyword>
<name>A0A0U1PTJ6_9MICO</name>
<comment type="caution">
    <text evidence="3">The sequence shown here is derived from an EMBL/GenBank/DDBJ whole genome shotgun (WGS) entry which is preliminary data.</text>
</comment>